<dbReference type="AlphaFoldDB" id="A0A542EUS2"/>
<feature type="transmembrane region" description="Helical" evidence="2">
    <location>
        <begin position="101"/>
        <end position="122"/>
    </location>
</feature>
<evidence type="ECO:0000313" key="3">
    <source>
        <dbReference type="EMBL" id="TQJ19107.1"/>
    </source>
</evidence>
<keyword evidence="2" id="KW-1133">Transmembrane helix</keyword>
<keyword evidence="2" id="KW-0812">Transmembrane</keyword>
<feature type="transmembrane region" description="Helical" evidence="2">
    <location>
        <begin position="70"/>
        <end position="89"/>
    </location>
</feature>
<evidence type="ECO:0000313" key="4">
    <source>
        <dbReference type="Proteomes" id="UP000316298"/>
    </source>
</evidence>
<dbReference type="EMBL" id="VFMM01000001">
    <property type="protein sequence ID" value="TQJ19107.1"/>
    <property type="molecule type" value="Genomic_DNA"/>
</dbReference>
<feature type="transmembrane region" description="Helical" evidence="2">
    <location>
        <begin position="167"/>
        <end position="187"/>
    </location>
</feature>
<sequence length="440" mass="43056">MCGKLAITCHVEEAIQSVATSAMDQLQAQVTAGALSTLDSMTFWLRPGTPALADQHDRATGTVQFLQGSLLSVTAAVFAIAIIIAGIRIAWEQRAQPLQELLKAILTFVVVGTAGAATMQVLSAWSDGFSVAIIDQAGKDLSLAAAFGGSVSGDGQAQSLVADGMPALLGITTGMSVILASLIQIVLMLVRSALLVLLAGAFPLAAAATNTEIGRNWFKKFCGWSLAFIAYKPAAALVYAAALKVAHDPAMSAGDAVVRAMTGMMMLLLAIFALPALLRFMVPVTAAVAGGSAGMGSSVADPGGLASGAVSVGSSGAGFGTSRGGGSSAGGATAGGTGGATGGGATGATSVGAKAAGAAGAVAGAAAIGLAASRKAAGGIAGAASHSAGESGGGSITPPSASGPMSRRPSPRTSSSNHRSNPHPSTEHRTSEPTSPTGSW</sequence>
<feature type="transmembrane region" description="Helical" evidence="2">
    <location>
        <begin position="257"/>
        <end position="278"/>
    </location>
</feature>
<dbReference type="OrthoDB" id="3694109at2"/>
<feature type="region of interest" description="Disordered" evidence="1">
    <location>
        <begin position="383"/>
        <end position="440"/>
    </location>
</feature>
<proteinExistence type="predicted"/>
<evidence type="ECO:0000256" key="2">
    <source>
        <dbReference type="SAM" id="Phobius"/>
    </source>
</evidence>
<organism evidence="3 4">
    <name type="scientific">Kribbella jejuensis</name>
    <dbReference type="NCBI Taxonomy" id="236068"/>
    <lineage>
        <taxon>Bacteria</taxon>
        <taxon>Bacillati</taxon>
        <taxon>Actinomycetota</taxon>
        <taxon>Actinomycetes</taxon>
        <taxon>Propionibacteriales</taxon>
        <taxon>Kribbellaceae</taxon>
        <taxon>Kribbella</taxon>
    </lineage>
</organism>
<feature type="transmembrane region" description="Helical" evidence="2">
    <location>
        <begin position="223"/>
        <end position="245"/>
    </location>
</feature>
<feature type="compositionally biased region" description="Low complexity" evidence="1">
    <location>
        <begin position="398"/>
        <end position="424"/>
    </location>
</feature>
<accession>A0A542EUS2</accession>
<protein>
    <submittedName>
        <fullName evidence="3">TrbL/VirB6 plasmid conjugal transfer protein</fullName>
    </submittedName>
</protein>
<keyword evidence="2" id="KW-0472">Membrane</keyword>
<comment type="caution">
    <text evidence="3">The sequence shown here is derived from an EMBL/GenBank/DDBJ whole genome shotgun (WGS) entry which is preliminary data.</text>
</comment>
<feature type="transmembrane region" description="Helical" evidence="2">
    <location>
        <begin position="194"/>
        <end position="211"/>
    </location>
</feature>
<evidence type="ECO:0000256" key="1">
    <source>
        <dbReference type="SAM" id="MobiDB-lite"/>
    </source>
</evidence>
<reference evidence="3 4" key="1">
    <citation type="submission" date="2019-06" db="EMBL/GenBank/DDBJ databases">
        <title>Sequencing the genomes of 1000 actinobacteria strains.</title>
        <authorList>
            <person name="Klenk H.-P."/>
        </authorList>
    </citation>
    <scope>NUCLEOTIDE SEQUENCE [LARGE SCALE GENOMIC DNA]</scope>
    <source>
        <strain evidence="3 4">DSM 17305</strain>
    </source>
</reference>
<name>A0A542EUS2_9ACTN</name>
<keyword evidence="4" id="KW-1185">Reference proteome</keyword>
<dbReference type="Proteomes" id="UP000316298">
    <property type="component" value="Unassembled WGS sequence"/>
</dbReference>
<dbReference type="RefSeq" id="WP_141856864.1">
    <property type="nucleotide sequence ID" value="NZ_BAAAKA010000022.1"/>
</dbReference>
<gene>
    <name evidence="3" type="ORF">FB475_3266</name>
</gene>